<keyword evidence="9" id="KW-1185">Reference proteome</keyword>
<accession>A0A0N4YNP4</accession>
<dbReference type="Gene3D" id="1.20.1250.20">
    <property type="entry name" value="MFS general substrate transporter like domains"/>
    <property type="match status" value="1"/>
</dbReference>
<keyword evidence="7" id="KW-0732">Signal</keyword>
<evidence type="ECO:0000313" key="8">
    <source>
        <dbReference type="EMBL" id="VDL82584.1"/>
    </source>
</evidence>
<dbReference type="SUPFAM" id="SSF103473">
    <property type="entry name" value="MFS general substrate transporter"/>
    <property type="match status" value="1"/>
</dbReference>
<comment type="subcellular location">
    <subcellularLocation>
        <location evidence="1">Endomembrane system</location>
        <topology evidence="1">Multi-pass membrane protein</topology>
    </subcellularLocation>
</comment>
<gene>
    <name evidence="8" type="ORF">NBR_LOCUS18859</name>
</gene>
<evidence type="ECO:0000256" key="4">
    <source>
        <dbReference type="ARBA" id="ARBA00022989"/>
    </source>
</evidence>
<evidence type="ECO:0000313" key="10">
    <source>
        <dbReference type="WBParaSite" id="NBR_0001885801-mRNA-1"/>
    </source>
</evidence>
<dbReference type="PANTHER" id="PTHR23510:SF3">
    <property type="entry name" value="MAJOR FACILITATOR SUPERFAMILY DOMAIN-CONTAINING PROTEIN 8"/>
    <property type="match status" value="1"/>
</dbReference>
<dbReference type="STRING" id="27835.A0A0N4YNP4"/>
<evidence type="ECO:0000256" key="6">
    <source>
        <dbReference type="SAM" id="Phobius"/>
    </source>
</evidence>
<dbReference type="InterPro" id="IPR051068">
    <property type="entry name" value="MFS_Domain-Containing_Protein"/>
</dbReference>
<organism evidence="10">
    <name type="scientific">Nippostrongylus brasiliensis</name>
    <name type="common">Rat hookworm</name>
    <dbReference type="NCBI Taxonomy" id="27835"/>
    <lineage>
        <taxon>Eukaryota</taxon>
        <taxon>Metazoa</taxon>
        <taxon>Ecdysozoa</taxon>
        <taxon>Nematoda</taxon>
        <taxon>Chromadorea</taxon>
        <taxon>Rhabditida</taxon>
        <taxon>Rhabditina</taxon>
        <taxon>Rhabditomorpha</taxon>
        <taxon>Strongyloidea</taxon>
        <taxon>Heligmosomidae</taxon>
        <taxon>Nippostrongylus</taxon>
    </lineage>
</organism>
<dbReference type="AlphaFoldDB" id="A0A0N4YNP4"/>
<reference evidence="8 9" key="2">
    <citation type="submission" date="2018-11" db="EMBL/GenBank/DDBJ databases">
        <authorList>
            <consortium name="Pathogen Informatics"/>
        </authorList>
    </citation>
    <scope>NUCLEOTIDE SEQUENCE [LARGE SCALE GENOMIC DNA]</scope>
</reference>
<dbReference type="GO" id="GO:0012505">
    <property type="term" value="C:endomembrane system"/>
    <property type="evidence" value="ECO:0007669"/>
    <property type="project" value="UniProtKB-SubCell"/>
</dbReference>
<feature type="signal peptide" evidence="7">
    <location>
        <begin position="1"/>
        <end position="25"/>
    </location>
</feature>
<dbReference type="Proteomes" id="UP000271162">
    <property type="component" value="Unassembled WGS sequence"/>
</dbReference>
<dbReference type="InterPro" id="IPR036259">
    <property type="entry name" value="MFS_trans_sf"/>
</dbReference>
<feature type="transmembrane region" description="Helical" evidence="6">
    <location>
        <begin position="49"/>
        <end position="66"/>
    </location>
</feature>
<dbReference type="WBParaSite" id="NBR_0001885801-mRNA-1">
    <property type="protein sequence ID" value="NBR_0001885801-mRNA-1"/>
    <property type="gene ID" value="NBR_0001885801"/>
</dbReference>
<reference evidence="10" key="1">
    <citation type="submission" date="2017-02" db="UniProtKB">
        <authorList>
            <consortium name="WormBaseParasite"/>
        </authorList>
    </citation>
    <scope>IDENTIFICATION</scope>
</reference>
<evidence type="ECO:0000256" key="5">
    <source>
        <dbReference type="ARBA" id="ARBA00023136"/>
    </source>
</evidence>
<feature type="chain" id="PRO_5043125872" evidence="7">
    <location>
        <begin position="26"/>
        <end position="173"/>
    </location>
</feature>
<keyword evidence="2" id="KW-0813">Transport</keyword>
<keyword evidence="3 6" id="KW-0812">Transmembrane</keyword>
<evidence type="ECO:0000313" key="9">
    <source>
        <dbReference type="Proteomes" id="UP000271162"/>
    </source>
</evidence>
<dbReference type="PANTHER" id="PTHR23510">
    <property type="entry name" value="INNER MEMBRANE TRANSPORT PROTEIN YAJR"/>
    <property type="match status" value="1"/>
</dbReference>
<sequence length="173" mass="19107">MVALLGFHLLTFSWPFLSGVAPGCAKYVDDVNGTQSWTWCESLKPVNFWLYYVSYALIFGIGLPCLNNSLQSLYSQILGKGRQGTMQGINQAVGCVSRIMGPLLMSTTFASFGPRATWLVEIVYRRLLPAAVEIKERTIQLSRDGTEVTICRRDSTSTTISVVSDELKKVISA</sequence>
<proteinExistence type="predicted"/>
<name>A0A0N4YNP4_NIPBR</name>
<protein>
    <submittedName>
        <fullName evidence="10">MFS domain-containing protein</fullName>
    </submittedName>
</protein>
<evidence type="ECO:0000256" key="1">
    <source>
        <dbReference type="ARBA" id="ARBA00004127"/>
    </source>
</evidence>
<keyword evidence="5 6" id="KW-0472">Membrane</keyword>
<dbReference type="GO" id="GO:0005765">
    <property type="term" value="C:lysosomal membrane"/>
    <property type="evidence" value="ECO:0007669"/>
    <property type="project" value="TreeGrafter"/>
</dbReference>
<keyword evidence="4 6" id="KW-1133">Transmembrane helix</keyword>
<dbReference type="EMBL" id="UYSL01023716">
    <property type="protein sequence ID" value="VDL82584.1"/>
    <property type="molecule type" value="Genomic_DNA"/>
</dbReference>
<evidence type="ECO:0000256" key="7">
    <source>
        <dbReference type="SAM" id="SignalP"/>
    </source>
</evidence>
<evidence type="ECO:0000256" key="3">
    <source>
        <dbReference type="ARBA" id="ARBA00022692"/>
    </source>
</evidence>
<evidence type="ECO:0000256" key="2">
    <source>
        <dbReference type="ARBA" id="ARBA00022448"/>
    </source>
</evidence>